<reference evidence="3" key="1">
    <citation type="submission" date="2017-09" db="EMBL/GenBank/DDBJ databases">
        <title>Depth-based differentiation of microbial function through sediment-hosted aquifers and enrichment of novel symbionts in the deep terrestrial subsurface.</title>
        <authorList>
            <person name="Probst A.J."/>
            <person name="Ladd B."/>
            <person name="Jarett J.K."/>
            <person name="Geller-Mcgrath D.E."/>
            <person name="Sieber C.M.K."/>
            <person name="Emerson J.B."/>
            <person name="Anantharaman K."/>
            <person name="Thomas B.C."/>
            <person name="Malmstrom R."/>
            <person name="Stieglmeier M."/>
            <person name="Klingl A."/>
            <person name="Woyke T."/>
            <person name="Ryan C.M."/>
            <person name="Banfield J.F."/>
        </authorList>
    </citation>
    <scope>NUCLEOTIDE SEQUENCE [LARGE SCALE GENOMIC DNA]</scope>
</reference>
<feature type="compositionally biased region" description="Basic and acidic residues" evidence="1">
    <location>
        <begin position="1"/>
        <end position="28"/>
    </location>
</feature>
<accession>A0A2M6XD30</accession>
<sequence>MAGPRDTDKDDDRNDDRDDDKGNDKDDSWPSGYDYIDSSGSLHDNARETIEANLSKEEAWGTGAQCSQDADNIDSSDSKDD</sequence>
<feature type="region of interest" description="Disordered" evidence="1">
    <location>
        <begin position="1"/>
        <end position="81"/>
    </location>
</feature>
<dbReference type="EMBL" id="PEYO01000014">
    <property type="protein sequence ID" value="PIU03580.1"/>
    <property type="molecule type" value="Genomic_DNA"/>
</dbReference>
<proteinExistence type="predicted"/>
<gene>
    <name evidence="2" type="ORF">COT44_02645</name>
</gene>
<name>A0A2M6XD30_9BACT</name>
<evidence type="ECO:0000256" key="1">
    <source>
        <dbReference type="SAM" id="MobiDB-lite"/>
    </source>
</evidence>
<organism evidence="2 3">
    <name type="scientific">Candidatus Shapirobacteria bacterium CG08_land_8_20_14_0_20_39_18</name>
    <dbReference type="NCBI Taxonomy" id="1974883"/>
    <lineage>
        <taxon>Bacteria</taxon>
        <taxon>Candidatus Shapironibacteriota</taxon>
    </lineage>
</organism>
<evidence type="ECO:0000313" key="2">
    <source>
        <dbReference type="EMBL" id="PIU03580.1"/>
    </source>
</evidence>
<feature type="compositionally biased region" description="Basic and acidic residues" evidence="1">
    <location>
        <begin position="44"/>
        <end position="59"/>
    </location>
</feature>
<dbReference type="AlphaFoldDB" id="A0A2M6XD30"/>
<comment type="caution">
    <text evidence="2">The sequence shown here is derived from an EMBL/GenBank/DDBJ whole genome shotgun (WGS) entry which is preliminary data.</text>
</comment>
<protein>
    <submittedName>
        <fullName evidence="2">Uncharacterized protein</fullName>
    </submittedName>
</protein>
<evidence type="ECO:0000313" key="3">
    <source>
        <dbReference type="Proteomes" id="UP000228996"/>
    </source>
</evidence>
<dbReference type="Proteomes" id="UP000228996">
    <property type="component" value="Unassembled WGS sequence"/>
</dbReference>